<dbReference type="GO" id="GO:0006308">
    <property type="term" value="P:DNA catabolic process"/>
    <property type="evidence" value="ECO:0007669"/>
    <property type="project" value="UniProtKB-UniRule"/>
</dbReference>
<comment type="function">
    <text evidence="6">Bidirectionally degrades single-stranded DNA into large acid-insoluble oligonucleotides, which are then degraded further into small acid-soluble oligonucleotides.</text>
</comment>
<evidence type="ECO:0000256" key="4">
    <source>
        <dbReference type="ARBA" id="ARBA00022801"/>
    </source>
</evidence>
<keyword evidence="4 6" id="KW-0378">Hydrolase</keyword>
<accession>A0A8A0RRA6</accession>
<name>A0A8A0RRA6_9FIRM</name>
<proteinExistence type="inferred from homology"/>
<reference evidence="7" key="1">
    <citation type="submission" date="2020-07" db="EMBL/GenBank/DDBJ databases">
        <title>Koleobacter methoxysyntrophicus gen. nov., sp. nov., a novel anaerobic bacterium isolated from deep subsurface oil field and proposal of Koleobacterales ord. nov. in the phylum Firmicutes.</title>
        <authorList>
            <person name="Sakamoto S."/>
            <person name="Tamaki H."/>
        </authorList>
    </citation>
    <scope>NUCLEOTIDE SEQUENCE</scope>
    <source>
        <strain evidence="7">NRmbB1</strain>
    </source>
</reference>
<dbReference type="AlphaFoldDB" id="A0A8A0RRA6"/>
<dbReference type="InterPro" id="IPR037004">
    <property type="entry name" value="Exonuc_VII_ssu_sf"/>
</dbReference>
<dbReference type="PANTHER" id="PTHR34137:SF1">
    <property type="entry name" value="EXODEOXYRIBONUCLEASE 7 SMALL SUBUNIT"/>
    <property type="match status" value="1"/>
</dbReference>
<keyword evidence="3 6" id="KW-0540">Nuclease</keyword>
<dbReference type="GO" id="GO:0008855">
    <property type="term" value="F:exodeoxyribonuclease VII activity"/>
    <property type="evidence" value="ECO:0007669"/>
    <property type="project" value="UniProtKB-UniRule"/>
</dbReference>
<dbReference type="NCBIfam" id="NF002140">
    <property type="entry name" value="PRK00977.1-4"/>
    <property type="match status" value="1"/>
</dbReference>
<comment type="similarity">
    <text evidence="1 6">Belongs to the XseB family.</text>
</comment>
<evidence type="ECO:0000256" key="3">
    <source>
        <dbReference type="ARBA" id="ARBA00022722"/>
    </source>
</evidence>
<keyword evidence="2 6" id="KW-0963">Cytoplasm</keyword>
<dbReference type="RefSeq" id="WP_206707373.1">
    <property type="nucleotide sequence ID" value="NZ_CP059066.1"/>
</dbReference>
<evidence type="ECO:0000256" key="5">
    <source>
        <dbReference type="ARBA" id="ARBA00022839"/>
    </source>
</evidence>
<dbReference type="Proteomes" id="UP000662904">
    <property type="component" value="Chromosome"/>
</dbReference>
<dbReference type="HAMAP" id="MF_00337">
    <property type="entry name" value="Exonuc_7_S"/>
    <property type="match status" value="1"/>
</dbReference>
<dbReference type="Gene3D" id="1.10.287.1040">
    <property type="entry name" value="Exonuclease VII, small subunit"/>
    <property type="match status" value="1"/>
</dbReference>
<dbReference type="KEGG" id="kme:H0A61_02441"/>
<keyword evidence="5 6" id="KW-0269">Exonuclease</keyword>
<dbReference type="GO" id="GO:0009318">
    <property type="term" value="C:exodeoxyribonuclease VII complex"/>
    <property type="evidence" value="ECO:0007669"/>
    <property type="project" value="UniProtKB-UniRule"/>
</dbReference>
<comment type="subunit">
    <text evidence="6">Heterooligomer composed of large and small subunits.</text>
</comment>
<dbReference type="InterPro" id="IPR003761">
    <property type="entry name" value="Exonuc_VII_S"/>
</dbReference>
<evidence type="ECO:0000256" key="2">
    <source>
        <dbReference type="ARBA" id="ARBA00022490"/>
    </source>
</evidence>
<dbReference type="SUPFAM" id="SSF116842">
    <property type="entry name" value="XseB-like"/>
    <property type="match status" value="1"/>
</dbReference>
<dbReference type="GO" id="GO:0005829">
    <property type="term" value="C:cytosol"/>
    <property type="evidence" value="ECO:0007669"/>
    <property type="project" value="TreeGrafter"/>
</dbReference>
<evidence type="ECO:0000256" key="6">
    <source>
        <dbReference type="HAMAP-Rule" id="MF_00337"/>
    </source>
</evidence>
<organism evidence="7 8">
    <name type="scientific">Koleobacter methoxysyntrophicus</name>
    <dbReference type="NCBI Taxonomy" id="2751313"/>
    <lineage>
        <taxon>Bacteria</taxon>
        <taxon>Bacillati</taxon>
        <taxon>Bacillota</taxon>
        <taxon>Clostridia</taxon>
        <taxon>Koleobacterales</taxon>
        <taxon>Koleobacteraceae</taxon>
        <taxon>Koleobacter</taxon>
    </lineage>
</organism>
<evidence type="ECO:0000256" key="1">
    <source>
        <dbReference type="ARBA" id="ARBA00009998"/>
    </source>
</evidence>
<dbReference type="PANTHER" id="PTHR34137">
    <property type="entry name" value="EXODEOXYRIBONUCLEASE 7 SMALL SUBUNIT"/>
    <property type="match status" value="1"/>
</dbReference>
<evidence type="ECO:0000313" key="7">
    <source>
        <dbReference type="EMBL" id="QSQ10049.1"/>
    </source>
</evidence>
<dbReference type="EC" id="3.1.11.6" evidence="6"/>
<dbReference type="Pfam" id="PF02609">
    <property type="entry name" value="Exonuc_VII_S"/>
    <property type="match status" value="1"/>
</dbReference>
<comment type="catalytic activity">
    <reaction evidence="6">
        <text>Exonucleolytic cleavage in either 5'- to 3'- or 3'- to 5'-direction to yield nucleoside 5'-phosphates.</text>
        <dbReference type="EC" id="3.1.11.6"/>
    </reaction>
</comment>
<dbReference type="EMBL" id="CP059066">
    <property type="protein sequence ID" value="QSQ10049.1"/>
    <property type="molecule type" value="Genomic_DNA"/>
</dbReference>
<comment type="subcellular location">
    <subcellularLocation>
        <location evidence="6">Cytoplasm</location>
    </subcellularLocation>
</comment>
<dbReference type="NCBIfam" id="TIGR01280">
    <property type="entry name" value="xseB"/>
    <property type="match status" value="1"/>
</dbReference>
<gene>
    <name evidence="6 7" type="primary">xseB</name>
    <name evidence="7" type="ORF">H0A61_02441</name>
</gene>
<protein>
    <recommendedName>
        <fullName evidence="6">Exodeoxyribonuclease 7 small subunit</fullName>
        <ecNumber evidence="6">3.1.11.6</ecNumber>
    </recommendedName>
    <alternativeName>
        <fullName evidence="6">Exodeoxyribonuclease VII small subunit</fullName>
        <shortName evidence="6">Exonuclease VII small subunit</shortName>
    </alternativeName>
</protein>
<keyword evidence="8" id="KW-1185">Reference proteome</keyword>
<sequence length="79" mass="9015">METDNLTFETALKNLEQVVDLLEKGDLPLEEALKEFEKGVKLARFCTRKLNEVEGKVNLLIEKDGGEFILEEFKISEGE</sequence>
<evidence type="ECO:0000313" key="8">
    <source>
        <dbReference type="Proteomes" id="UP000662904"/>
    </source>
</evidence>